<dbReference type="InterPro" id="IPR014729">
    <property type="entry name" value="Rossmann-like_a/b/a_fold"/>
</dbReference>
<keyword evidence="5" id="KW-0030">Aminoacyl-tRNA synthetase</keyword>
<dbReference type="InterPro" id="IPR001412">
    <property type="entry name" value="aa-tRNA-synth_I_CS"/>
</dbReference>
<dbReference type="InterPro" id="IPR015413">
    <property type="entry name" value="Methionyl/Leucyl_tRNA_Synth"/>
</dbReference>
<protein>
    <recommendedName>
        <fullName evidence="6">Methionyl-tRNA synthetase</fullName>
    </recommendedName>
</protein>
<comment type="caution">
    <text evidence="8">The sequence shown here is derived from an EMBL/GenBank/DDBJ whole genome shotgun (WGS) entry which is preliminary data.</text>
</comment>
<evidence type="ECO:0000259" key="7">
    <source>
        <dbReference type="Pfam" id="PF09334"/>
    </source>
</evidence>
<evidence type="ECO:0000256" key="3">
    <source>
        <dbReference type="ARBA" id="ARBA00022840"/>
    </source>
</evidence>
<dbReference type="PRINTS" id="PR01041">
    <property type="entry name" value="TRNASYNTHMET"/>
</dbReference>
<dbReference type="Gene3D" id="3.40.50.620">
    <property type="entry name" value="HUPs"/>
    <property type="match status" value="1"/>
</dbReference>
<organism evidence="8 9">
    <name type="scientific">Sphingobacterium zeae</name>
    <dbReference type="NCBI Taxonomy" id="1776859"/>
    <lineage>
        <taxon>Bacteria</taxon>
        <taxon>Pseudomonadati</taxon>
        <taxon>Bacteroidota</taxon>
        <taxon>Sphingobacteriia</taxon>
        <taxon>Sphingobacteriales</taxon>
        <taxon>Sphingobacteriaceae</taxon>
        <taxon>Sphingobacterium</taxon>
    </lineage>
</organism>
<dbReference type="PANTHER" id="PTHR45765">
    <property type="entry name" value="METHIONINE--TRNA LIGASE"/>
    <property type="match status" value="1"/>
</dbReference>
<keyword evidence="4" id="KW-0648">Protein biosynthesis</keyword>
<keyword evidence="2" id="KW-0547">Nucleotide-binding</keyword>
<dbReference type="InterPro" id="IPR033911">
    <property type="entry name" value="MetRS_core"/>
</dbReference>
<keyword evidence="9" id="KW-1185">Reference proteome</keyword>
<evidence type="ECO:0000256" key="2">
    <source>
        <dbReference type="ARBA" id="ARBA00022741"/>
    </source>
</evidence>
<evidence type="ECO:0000256" key="1">
    <source>
        <dbReference type="ARBA" id="ARBA00022598"/>
    </source>
</evidence>
<reference evidence="8 9" key="1">
    <citation type="submission" date="2023-07" db="EMBL/GenBank/DDBJ databases">
        <title>Functional and genomic diversity of the sorghum phyllosphere microbiome.</title>
        <authorList>
            <person name="Shade A."/>
        </authorList>
    </citation>
    <scope>NUCLEOTIDE SEQUENCE [LARGE SCALE GENOMIC DNA]</scope>
    <source>
        <strain evidence="8 9">SORGH_AS_0892</strain>
    </source>
</reference>
<accession>A0ABU0TZT2</accession>
<dbReference type="EMBL" id="JAUTBA010000001">
    <property type="protein sequence ID" value="MDQ1148212.1"/>
    <property type="molecule type" value="Genomic_DNA"/>
</dbReference>
<dbReference type="InterPro" id="IPR023458">
    <property type="entry name" value="Met-tRNA_ligase_1"/>
</dbReference>
<sequence length="144" mass="16630">MPKKTSTHFNIFQALSILDKKRYTITSALPYANGPLHIGHLAGAYIPGDIFVRYLRLNQKDVVYVCGSDEHGAAITIRAKKEGITPQQIIDKYNQQIKESFEEFGISFDIYHRTSEPIHHQLSQDFFLNLYNKGEFVEKFSEQY</sequence>
<dbReference type="Pfam" id="PF09334">
    <property type="entry name" value="tRNA-synt_1g"/>
    <property type="match status" value="1"/>
</dbReference>
<name>A0ABU0TZT2_9SPHI</name>
<evidence type="ECO:0000256" key="6">
    <source>
        <dbReference type="ARBA" id="ARBA00030904"/>
    </source>
</evidence>
<dbReference type="SUPFAM" id="SSF52374">
    <property type="entry name" value="Nucleotidylyl transferase"/>
    <property type="match status" value="1"/>
</dbReference>
<keyword evidence="3" id="KW-0067">ATP-binding</keyword>
<proteinExistence type="predicted"/>
<dbReference type="Proteomes" id="UP001244640">
    <property type="component" value="Unassembled WGS sequence"/>
</dbReference>
<evidence type="ECO:0000256" key="5">
    <source>
        <dbReference type="ARBA" id="ARBA00023146"/>
    </source>
</evidence>
<dbReference type="PANTHER" id="PTHR45765:SF1">
    <property type="entry name" value="METHIONINE--TRNA LIGASE, CYTOPLASMIC"/>
    <property type="match status" value="1"/>
</dbReference>
<evidence type="ECO:0000313" key="9">
    <source>
        <dbReference type="Proteomes" id="UP001244640"/>
    </source>
</evidence>
<dbReference type="PROSITE" id="PS00178">
    <property type="entry name" value="AA_TRNA_LIGASE_I"/>
    <property type="match status" value="1"/>
</dbReference>
<evidence type="ECO:0000256" key="4">
    <source>
        <dbReference type="ARBA" id="ARBA00022917"/>
    </source>
</evidence>
<gene>
    <name evidence="8" type="ORF">QE382_000196</name>
</gene>
<keyword evidence="1" id="KW-0436">Ligase</keyword>
<evidence type="ECO:0000313" key="8">
    <source>
        <dbReference type="EMBL" id="MDQ1148212.1"/>
    </source>
</evidence>
<feature type="domain" description="Methionyl/Leucyl tRNA synthetase" evidence="7">
    <location>
        <begin position="24"/>
        <end position="143"/>
    </location>
</feature>